<organism evidence="10 11">
    <name type="scientific">Cyclopterus lumpus</name>
    <name type="common">Lumpsucker</name>
    <dbReference type="NCBI Taxonomy" id="8103"/>
    <lineage>
        <taxon>Eukaryota</taxon>
        <taxon>Metazoa</taxon>
        <taxon>Chordata</taxon>
        <taxon>Craniata</taxon>
        <taxon>Vertebrata</taxon>
        <taxon>Euteleostomi</taxon>
        <taxon>Actinopterygii</taxon>
        <taxon>Neopterygii</taxon>
        <taxon>Teleostei</taxon>
        <taxon>Neoteleostei</taxon>
        <taxon>Acanthomorphata</taxon>
        <taxon>Eupercaria</taxon>
        <taxon>Perciformes</taxon>
        <taxon>Cottioidei</taxon>
        <taxon>Cottales</taxon>
        <taxon>Cyclopteridae</taxon>
        <taxon>Cyclopterus</taxon>
    </lineage>
</organism>
<gene>
    <name evidence="10" type="primary">me2</name>
</gene>
<evidence type="ECO:0000256" key="4">
    <source>
        <dbReference type="ARBA" id="ARBA00023002"/>
    </source>
</evidence>
<dbReference type="SMART" id="SM01274">
    <property type="entry name" value="malic"/>
    <property type="match status" value="1"/>
</dbReference>
<protein>
    <recommendedName>
        <fullName evidence="7">Malic enzyme</fullName>
    </recommendedName>
</protein>
<evidence type="ECO:0000256" key="2">
    <source>
        <dbReference type="ARBA" id="ARBA00008785"/>
    </source>
</evidence>
<dbReference type="GeneTree" id="ENSGT00950000183134"/>
<evidence type="ECO:0000259" key="8">
    <source>
        <dbReference type="SMART" id="SM00919"/>
    </source>
</evidence>
<dbReference type="NCBIfam" id="NF010052">
    <property type="entry name" value="PRK13529.1"/>
    <property type="match status" value="1"/>
</dbReference>
<dbReference type="GO" id="GO:0051287">
    <property type="term" value="F:NAD binding"/>
    <property type="evidence" value="ECO:0007669"/>
    <property type="project" value="InterPro"/>
</dbReference>
<dbReference type="InterPro" id="IPR015884">
    <property type="entry name" value="Malic_enzyme_CS"/>
</dbReference>
<comment type="cofactor">
    <cofactor evidence="1">
        <name>Mn(2+)</name>
        <dbReference type="ChEBI" id="CHEBI:29035"/>
    </cofactor>
</comment>
<evidence type="ECO:0000256" key="1">
    <source>
        <dbReference type="ARBA" id="ARBA00001936"/>
    </source>
</evidence>
<dbReference type="Pfam" id="PF03949">
    <property type="entry name" value="Malic_M"/>
    <property type="match status" value="1"/>
</dbReference>
<dbReference type="Proteomes" id="UP000694565">
    <property type="component" value="Unplaced"/>
</dbReference>
<sequence length="530" mass="59776">MLSRLKTTWSLRPCVSACRWAHTKEKGKPLMLNPRTNKGMAFSLPERQILGIHGLLPPKVETQDIQAMRFQNNLKNMTDPLQKYIYLMGIQERNERLFYRVLMEDIEELMPIVYTPTVGLACTHYGHIFRRPKGLFISIRDKGHIRSILDNWPETNVATLLQDPLYMGLYQERDRSQAYDDLIDEFMEAVVEKYGQDTLIQFEDFGNHNAFRFLRKYREKYCTFNDDIQGTAAVALAGLLAAQRALGKPITEHRVLFLGAGEAALGIANLIVMAMMERGMTQAEARNKIWLYDKDGLLVKGRLQETDSNQEAFLHDSPGTVESFLDAVNTIKPTAIIGVSGAGRLFTHDVIKSMGTLNERPIIFALSNPTNKAECTAEDAYTLTDGRCLFASGSPFGPVTLNGRIYTPGQGNNAYIFPGVALAVILSGVRHISDKVFLEAAKTLAEQLTDKELEEGRLYPPLSNIREVSIQMAVKVVEFVYANGMAFRYPEPTDKDSFVRATVWDTHYDSFEPDTYDWPGVSFSPKTDQK</sequence>
<feature type="binding site" evidence="6">
    <location>
        <position position="227"/>
    </location>
    <ligand>
        <name>a divalent metal cation</name>
        <dbReference type="ChEBI" id="CHEBI:60240"/>
    </ligand>
</feature>
<evidence type="ECO:0000313" key="11">
    <source>
        <dbReference type="Proteomes" id="UP000694565"/>
    </source>
</evidence>
<evidence type="ECO:0000256" key="6">
    <source>
        <dbReference type="PIRSR" id="PIRSR000106-3"/>
    </source>
</evidence>
<dbReference type="GO" id="GO:0005739">
    <property type="term" value="C:mitochondrion"/>
    <property type="evidence" value="ECO:0007669"/>
    <property type="project" value="TreeGrafter"/>
</dbReference>
<evidence type="ECO:0000256" key="7">
    <source>
        <dbReference type="RuleBase" id="RU003426"/>
    </source>
</evidence>
<dbReference type="SMART" id="SM00919">
    <property type="entry name" value="Malic_M"/>
    <property type="match status" value="1"/>
</dbReference>
<dbReference type="GO" id="GO:0006108">
    <property type="term" value="P:malate metabolic process"/>
    <property type="evidence" value="ECO:0007669"/>
    <property type="project" value="TreeGrafter"/>
</dbReference>
<feature type="binding site" evidence="5">
    <location>
        <position position="412"/>
    </location>
    <ligand>
        <name>(S)-malate</name>
        <dbReference type="ChEBI" id="CHEBI:15589"/>
    </ligand>
</feature>
<evidence type="ECO:0000256" key="3">
    <source>
        <dbReference type="ARBA" id="ARBA00022723"/>
    </source>
</evidence>
<dbReference type="InterPro" id="IPR046346">
    <property type="entry name" value="Aminoacid_DH-like_N_sf"/>
</dbReference>
<dbReference type="InterPro" id="IPR012302">
    <property type="entry name" value="Malic_NAD-bd"/>
</dbReference>
<dbReference type="InterPro" id="IPR037062">
    <property type="entry name" value="Malic_N_dom_sf"/>
</dbReference>
<dbReference type="CDD" id="cd05312">
    <property type="entry name" value="NAD_bind_1_malic_enz"/>
    <property type="match status" value="1"/>
</dbReference>
<dbReference type="AlphaFoldDB" id="A0A8C2YWJ1"/>
<dbReference type="PANTHER" id="PTHR23406">
    <property type="entry name" value="MALIC ENZYME-RELATED"/>
    <property type="match status" value="1"/>
</dbReference>
<dbReference type="Ensembl" id="ENSCLMT00005002706.1">
    <property type="protein sequence ID" value="ENSCLMP00005002586.1"/>
    <property type="gene ID" value="ENSCLMG00005001105.1"/>
</dbReference>
<name>A0A8C2YWJ1_CYCLU</name>
<dbReference type="InterPro" id="IPR001891">
    <property type="entry name" value="Malic_OxRdtase"/>
</dbReference>
<keyword evidence="4 7" id="KW-0560">Oxidoreductase</keyword>
<evidence type="ECO:0000256" key="5">
    <source>
        <dbReference type="PIRSR" id="PIRSR000106-2"/>
    </source>
</evidence>
<dbReference type="Pfam" id="PF00390">
    <property type="entry name" value="malic"/>
    <property type="match status" value="1"/>
</dbReference>
<feature type="domain" description="Malic enzyme N-terminal" evidence="9">
    <location>
        <begin position="91"/>
        <end position="218"/>
    </location>
</feature>
<dbReference type="PROSITE" id="PS00331">
    <property type="entry name" value="MALIC_ENZYMES"/>
    <property type="match status" value="1"/>
</dbReference>
<dbReference type="SUPFAM" id="SSF53223">
    <property type="entry name" value="Aminoacid dehydrogenase-like, N-terminal domain"/>
    <property type="match status" value="1"/>
</dbReference>
<dbReference type="InterPro" id="IPR036291">
    <property type="entry name" value="NAD(P)-bd_dom_sf"/>
</dbReference>
<keyword evidence="11" id="KW-1185">Reference proteome</keyword>
<keyword evidence="3 6" id="KW-0479">Metal-binding</keyword>
<dbReference type="GO" id="GO:0046872">
    <property type="term" value="F:metal ion binding"/>
    <property type="evidence" value="ECO:0007669"/>
    <property type="project" value="UniProtKB-KW"/>
</dbReference>
<proteinExistence type="inferred from homology"/>
<dbReference type="Gene3D" id="3.40.50.720">
    <property type="entry name" value="NAD(P)-binding Rossmann-like Domain"/>
    <property type="match status" value="1"/>
</dbReference>
<dbReference type="Gene3D" id="3.40.50.10380">
    <property type="entry name" value="Malic enzyme, N-terminal domain"/>
    <property type="match status" value="2"/>
</dbReference>
<feature type="binding site" evidence="5">
    <location>
        <position position="368"/>
    </location>
    <ligand>
        <name>(S)-malate</name>
        <dbReference type="ChEBI" id="CHEBI:15589"/>
    </ligand>
</feature>
<feature type="binding site" evidence="6">
    <location>
        <position position="204"/>
    </location>
    <ligand>
        <name>a divalent metal cation</name>
        <dbReference type="ChEBI" id="CHEBI:60240"/>
    </ligand>
</feature>
<dbReference type="GO" id="GO:0004473">
    <property type="term" value="F:malate dehydrogenase (decarboxylating) (NADP+) activity"/>
    <property type="evidence" value="ECO:0007669"/>
    <property type="project" value="TreeGrafter"/>
</dbReference>
<accession>A0A8C2YWJ1</accession>
<dbReference type="PANTHER" id="PTHR23406:SF27">
    <property type="entry name" value="NAD-DEPENDENT MALIC ENZYME, MITOCHONDRIAL"/>
    <property type="match status" value="1"/>
</dbReference>
<dbReference type="InterPro" id="IPR012301">
    <property type="entry name" value="Malic_N_dom"/>
</dbReference>
<evidence type="ECO:0000313" key="10">
    <source>
        <dbReference type="Ensembl" id="ENSCLMP00005002586.1"/>
    </source>
</evidence>
<dbReference type="PIRSF" id="PIRSF000106">
    <property type="entry name" value="ME"/>
    <property type="match status" value="1"/>
</dbReference>
<reference evidence="10" key="2">
    <citation type="submission" date="2025-09" db="UniProtKB">
        <authorList>
            <consortium name="Ensembl"/>
        </authorList>
    </citation>
    <scope>IDENTIFICATION</scope>
</reference>
<feature type="binding site" evidence="6">
    <location>
        <position position="203"/>
    </location>
    <ligand>
        <name>a divalent metal cation</name>
        <dbReference type="ChEBI" id="CHEBI:60240"/>
    </ligand>
</feature>
<feature type="domain" description="Malic enzyme NAD-binding" evidence="8">
    <location>
        <begin position="228"/>
        <end position="481"/>
    </location>
</feature>
<evidence type="ECO:0000259" key="9">
    <source>
        <dbReference type="SMART" id="SM01274"/>
    </source>
</evidence>
<reference evidence="10" key="1">
    <citation type="submission" date="2025-08" db="UniProtKB">
        <authorList>
            <consortium name="Ensembl"/>
        </authorList>
    </citation>
    <scope>IDENTIFICATION</scope>
</reference>
<dbReference type="SUPFAM" id="SSF51735">
    <property type="entry name" value="NAD(P)-binding Rossmann-fold domains"/>
    <property type="match status" value="1"/>
</dbReference>
<comment type="cofactor">
    <cofactor evidence="6">
        <name>Mg(2+)</name>
        <dbReference type="ChEBI" id="CHEBI:18420"/>
    </cofactor>
    <cofactor evidence="6">
        <name>Mn(2+)</name>
        <dbReference type="ChEBI" id="CHEBI:29035"/>
    </cofactor>
    <text evidence="6">Divalent metal cations. Prefers magnesium or manganese.</text>
</comment>
<dbReference type="FunFam" id="3.40.50.720:FF:000060">
    <property type="entry name" value="Malic enzyme"/>
    <property type="match status" value="1"/>
</dbReference>
<comment type="similarity">
    <text evidence="2 7">Belongs to the malic enzymes family.</text>
</comment>